<protein>
    <submittedName>
        <fullName evidence="2">Putative phage protein</fullName>
    </submittedName>
</protein>
<dbReference type="Gene3D" id="1.10.260.40">
    <property type="entry name" value="lambda repressor-like DNA-binding domains"/>
    <property type="match status" value="1"/>
</dbReference>
<evidence type="ECO:0000313" key="3">
    <source>
        <dbReference type="Proteomes" id="UP000052013"/>
    </source>
</evidence>
<dbReference type="Pfam" id="PF13274">
    <property type="entry name" value="SocA_Panacea"/>
    <property type="match status" value="1"/>
</dbReference>
<dbReference type="PROSITE" id="PS50943">
    <property type="entry name" value="HTH_CROC1"/>
    <property type="match status" value="1"/>
</dbReference>
<gene>
    <name evidence="2" type="ORF">FC85_GL002419</name>
</gene>
<comment type="caution">
    <text evidence="2">The sequence shown here is derived from an EMBL/GenBank/DDBJ whole genome shotgun (WGS) entry which is preliminary data.</text>
</comment>
<dbReference type="AlphaFoldDB" id="A0A0R1SII6"/>
<dbReference type="PATRIC" id="fig|1423739.3.peg.2515"/>
<name>A0A0R1SII6_9LACO</name>
<organism evidence="2 3">
    <name type="scientific">Lentilactobacillus diolivorans DSM 14421</name>
    <dbReference type="NCBI Taxonomy" id="1423739"/>
    <lineage>
        <taxon>Bacteria</taxon>
        <taxon>Bacillati</taxon>
        <taxon>Bacillota</taxon>
        <taxon>Bacilli</taxon>
        <taxon>Lactobacillales</taxon>
        <taxon>Lactobacillaceae</taxon>
        <taxon>Lentilactobacillus</taxon>
    </lineage>
</organism>
<accession>A0A0R1SII6</accession>
<dbReference type="STRING" id="1423739.FC85_GL002419"/>
<dbReference type="SUPFAM" id="SSF47413">
    <property type="entry name" value="lambda repressor-like DNA-binding domains"/>
    <property type="match status" value="1"/>
</dbReference>
<dbReference type="GO" id="GO:0003677">
    <property type="term" value="F:DNA binding"/>
    <property type="evidence" value="ECO:0007669"/>
    <property type="project" value="InterPro"/>
</dbReference>
<dbReference type="CDD" id="cd00093">
    <property type="entry name" value="HTH_XRE"/>
    <property type="match status" value="1"/>
</dbReference>
<dbReference type="Proteomes" id="UP000052013">
    <property type="component" value="Unassembled WGS sequence"/>
</dbReference>
<dbReference type="NCBIfam" id="TIGR03830">
    <property type="entry name" value="CxxCG_CxxCG_HTH"/>
    <property type="match status" value="1"/>
</dbReference>
<dbReference type="EMBL" id="AZEY01000023">
    <property type="protein sequence ID" value="KRL68601.1"/>
    <property type="molecule type" value="Genomic_DNA"/>
</dbReference>
<dbReference type="InterPro" id="IPR025272">
    <property type="entry name" value="SocA_Panacea"/>
</dbReference>
<dbReference type="InterPro" id="IPR022452">
    <property type="entry name" value="MqsA"/>
</dbReference>
<sequence>MIFMETTYVKSIDEIYTIRGEKIIVNAPTRFNSKTNEQVFDEELDNRAVNQALDVYRANHNVISPSRIKALRHKFGLNQRDFASLLAWSPTTIATYETGALPSTANDQFLKSLESDDSSFVNRLYENTKSKMTERGRKAFEQSIRKSNPNKASDLIDKGINEYFADTNFTEYSGFSKFDLKKFTSMVLFFVNKVPKLTKTKLNKLMFYSDFKYFNDHTVSISGASYAKLPHGPVPNQYSLLYASMESANLIDEDVTSFQQYQWNYYQANKDTDHSLFNEDELATLNAVAEKFGNLSTKSVSEISHEEKAWLENETGQLISYEYATELSILNG</sequence>
<dbReference type="InterPro" id="IPR010982">
    <property type="entry name" value="Lambda_DNA-bd_dom_sf"/>
</dbReference>
<evidence type="ECO:0000313" key="2">
    <source>
        <dbReference type="EMBL" id="KRL68601.1"/>
    </source>
</evidence>
<proteinExistence type="predicted"/>
<dbReference type="InterPro" id="IPR001387">
    <property type="entry name" value="Cro/C1-type_HTH"/>
</dbReference>
<reference evidence="2 3" key="1">
    <citation type="journal article" date="2015" name="Genome Announc.">
        <title>Expanding the biotechnology potential of lactobacilli through comparative genomics of 213 strains and associated genera.</title>
        <authorList>
            <person name="Sun Z."/>
            <person name="Harris H.M."/>
            <person name="McCann A."/>
            <person name="Guo C."/>
            <person name="Argimon S."/>
            <person name="Zhang W."/>
            <person name="Yang X."/>
            <person name="Jeffery I.B."/>
            <person name="Cooney J.C."/>
            <person name="Kagawa T.F."/>
            <person name="Liu W."/>
            <person name="Song Y."/>
            <person name="Salvetti E."/>
            <person name="Wrobel A."/>
            <person name="Rasinkangas P."/>
            <person name="Parkhill J."/>
            <person name="Rea M.C."/>
            <person name="O'Sullivan O."/>
            <person name="Ritari J."/>
            <person name="Douillard F.P."/>
            <person name="Paul Ross R."/>
            <person name="Yang R."/>
            <person name="Briner A.E."/>
            <person name="Felis G.E."/>
            <person name="de Vos W.M."/>
            <person name="Barrangou R."/>
            <person name="Klaenhammer T.R."/>
            <person name="Caufield P.W."/>
            <person name="Cui Y."/>
            <person name="Zhang H."/>
            <person name="O'Toole P.W."/>
        </authorList>
    </citation>
    <scope>NUCLEOTIDE SEQUENCE [LARGE SCALE GENOMIC DNA]</scope>
    <source>
        <strain evidence="2 3">DSM 14421</strain>
    </source>
</reference>
<evidence type="ECO:0000259" key="1">
    <source>
        <dbReference type="PROSITE" id="PS50943"/>
    </source>
</evidence>
<feature type="domain" description="HTH cro/C1-type" evidence="1">
    <location>
        <begin position="68"/>
        <end position="120"/>
    </location>
</feature>